<dbReference type="AlphaFoldDB" id="A0A9X3LJB1"/>
<protein>
    <submittedName>
        <fullName evidence="1">Uncharacterized protein</fullName>
    </submittedName>
</protein>
<comment type="caution">
    <text evidence="1">The sequence shown here is derived from an EMBL/GenBank/DDBJ whole genome shotgun (WGS) entry which is preliminary data.</text>
</comment>
<reference evidence="1" key="1">
    <citation type="submission" date="2022-05" db="EMBL/GenBank/DDBJ databases">
        <authorList>
            <person name="Colautti A."/>
            <person name="Iacumin L."/>
        </authorList>
    </citation>
    <scope>NUCLEOTIDE SEQUENCE</scope>
    <source>
        <strain evidence="1">SK 55</strain>
    </source>
</reference>
<name>A0A9X3LJB1_9BACL</name>
<dbReference type="Proteomes" id="UP001152173">
    <property type="component" value="Unassembled WGS sequence"/>
</dbReference>
<proteinExistence type="predicted"/>
<evidence type="ECO:0000313" key="2">
    <source>
        <dbReference type="Proteomes" id="UP001152173"/>
    </source>
</evidence>
<gene>
    <name evidence="1" type="ORF">M9R32_12055</name>
</gene>
<keyword evidence="2" id="KW-1185">Reference proteome</keyword>
<evidence type="ECO:0000313" key="1">
    <source>
        <dbReference type="EMBL" id="MCZ8537919.1"/>
    </source>
</evidence>
<accession>A0A9X3LJB1</accession>
<organism evidence="1 2">
    <name type="scientific">Paenisporosarcina quisquiliarum</name>
    <dbReference type="NCBI Taxonomy" id="365346"/>
    <lineage>
        <taxon>Bacteria</taxon>
        <taxon>Bacillati</taxon>
        <taxon>Bacillota</taxon>
        <taxon>Bacilli</taxon>
        <taxon>Bacillales</taxon>
        <taxon>Caryophanaceae</taxon>
        <taxon>Paenisporosarcina</taxon>
    </lineage>
</organism>
<sequence length="63" mass="7730">MINFYGMEQMMEAKKMEMARYMEERSTYHQFKQNKERMNVIEMFKKTFSKRSVNEQLECCAAN</sequence>
<dbReference type="EMBL" id="JAMKBJ010000010">
    <property type="protein sequence ID" value="MCZ8537919.1"/>
    <property type="molecule type" value="Genomic_DNA"/>
</dbReference>
<dbReference type="RefSeq" id="WP_269926987.1">
    <property type="nucleotide sequence ID" value="NZ_JAMKBJ010000010.1"/>
</dbReference>